<organism evidence="3 4">
    <name type="scientific">Fuscibacter oryzae</name>
    <dbReference type="NCBI Taxonomy" id="2803939"/>
    <lineage>
        <taxon>Bacteria</taxon>
        <taxon>Pseudomonadati</taxon>
        <taxon>Pseudomonadota</taxon>
        <taxon>Alphaproteobacteria</taxon>
        <taxon>Rhodobacterales</taxon>
        <taxon>Paracoccaceae</taxon>
        <taxon>Fuscibacter</taxon>
    </lineage>
</organism>
<dbReference type="AlphaFoldDB" id="A0A8J7MUE7"/>
<dbReference type="EMBL" id="JAESVP010000007">
    <property type="protein sequence ID" value="MBL4929215.1"/>
    <property type="molecule type" value="Genomic_DNA"/>
</dbReference>
<dbReference type="InterPro" id="IPR025711">
    <property type="entry name" value="PepSY"/>
</dbReference>
<gene>
    <name evidence="3" type="ORF">JI744_13985</name>
</gene>
<evidence type="ECO:0000259" key="2">
    <source>
        <dbReference type="Pfam" id="PF13670"/>
    </source>
</evidence>
<evidence type="ECO:0000313" key="3">
    <source>
        <dbReference type="EMBL" id="MBL4929215.1"/>
    </source>
</evidence>
<keyword evidence="4" id="KW-1185">Reference proteome</keyword>
<dbReference type="Proteomes" id="UP000619033">
    <property type="component" value="Unassembled WGS sequence"/>
</dbReference>
<sequence>MTRFPRLTAVVLGLSLLAAPMAMAESEVDAATKDKVTAELTAQGYDVRKMEMEDGALEVYAVKDGKTVQLFLDKDLKVVKTCADNTCENGENG</sequence>
<feature type="signal peptide" evidence="1">
    <location>
        <begin position="1"/>
        <end position="24"/>
    </location>
</feature>
<feature type="domain" description="PepSY" evidence="2">
    <location>
        <begin position="9"/>
        <end position="80"/>
    </location>
</feature>
<accession>A0A8J7MUE7</accession>
<evidence type="ECO:0000256" key="1">
    <source>
        <dbReference type="SAM" id="SignalP"/>
    </source>
</evidence>
<reference evidence="3" key="1">
    <citation type="submission" date="2021-01" db="EMBL/GenBank/DDBJ databases">
        <title>Genome seq and assembly of Tabrizicola sp. KVB23.</title>
        <authorList>
            <person name="Chhetri G."/>
        </authorList>
    </citation>
    <scope>NUCLEOTIDE SEQUENCE</scope>
    <source>
        <strain evidence="3">KVB23</strain>
    </source>
</reference>
<dbReference type="Pfam" id="PF13670">
    <property type="entry name" value="PepSY_2"/>
    <property type="match status" value="1"/>
</dbReference>
<protein>
    <submittedName>
        <fullName evidence="3">PepSY domain-containing protein</fullName>
    </submittedName>
</protein>
<proteinExistence type="predicted"/>
<keyword evidence="1" id="KW-0732">Signal</keyword>
<evidence type="ECO:0000313" key="4">
    <source>
        <dbReference type="Proteomes" id="UP000619033"/>
    </source>
</evidence>
<comment type="caution">
    <text evidence="3">The sequence shown here is derived from an EMBL/GenBank/DDBJ whole genome shotgun (WGS) entry which is preliminary data.</text>
</comment>
<feature type="chain" id="PRO_5035218318" evidence="1">
    <location>
        <begin position="25"/>
        <end position="93"/>
    </location>
</feature>
<name>A0A8J7MUE7_9RHOB</name>
<dbReference type="RefSeq" id="WP_202661759.1">
    <property type="nucleotide sequence ID" value="NZ_JAESVP010000007.1"/>
</dbReference>